<evidence type="ECO:0000313" key="5">
    <source>
        <dbReference type="EMBL" id="PWI72483.1"/>
    </source>
</evidence>
<dbReference type="EMBL" id="LCWV01000006">
    <property type="protein sequence ID" value="PWI72483.1"/>
    <property type="molecule type" value="Genomic_DNA"/>
</dbReference>
<dbReference type="AlphaFoldDB" id="A0A179GMR9"/>
<evidence type="ECO:0000313" key="7">
    <source>
        <dbReference type="Proteomes" id="UP000245956"/>
    </source>
</evidence>
<reference evidence="3 6" key="3">
    <citation type="submission" date="2016-01" db="EMBL/GenBank/DDBJ databases">
        <title>Biosynthesis of antibiotic leucinostatins and their inhibition on Phytophthora in bio-control Purpureocillium lilacinum.</title>
        <authorList>
            <person name="Wang G."/>
            <person name="Liu Z."/>
            <person name="Lin R."/>
            <person name="Li E."/>
            <person name="Mao Z."/>
            <person name="Ling J."/>
            <person name="Yin W."/>
            <person name="Xie B."/>
        </authorList>
    </citation>
    <scope>NUCLEOTIDE SEQUENCE [LARGE SCALE GENOMIC DNA]</scope>
    <source>
        <strain evidence="3">PLBJ-1</strain>
        <strain evidence="4">PLFJ-1</strain>
    </source>
</reference>
<organism evidence="3 6">
    <name type="scientific">Purpureocillium lilacinum</name>
    <name type="common">Paecilomyces lilacinus</name>
    <dbReference type="NCBI Taxonomy" id="33203"/>
    <lineage>
        <taxon>Eukaryota</taxon>
        <taxon>Fungi</taxon>
        <taxon>Dikarya</taxon>
        <taxon>Ascomycota</taxon>
        <taxon>Pezizomycotina</taxon>
        <taxon>Sordariomycetes</taxon>
        <taxon>Hypocreomycetidae</taxon>
        <taxon>Hypocreales</taxon>
        <taxon>Ophiocordycipitaceae</taxon>
        <taxon>Purpureocillium</taxon>
    </lineage>
</organism>
<evidence type="ECO:0000313" key="6">
    <source>
        <dbReference type="Proteomes" id="UP000078240"/>
    </source>
</evidence>
<feature type="compositionally biased region" description="Basic residues" evidence="1">
    <location>
        <begin position="314"/>
        <end position="329"/>
    </location>
</feature>
<evidence type="ECO:0000313" key="2">
    <source>
        <dbReference type="EMBL" id="KAK4094287.1"/>
    </source>
</evidence>
<dbReference type="RefSeq" id="XP_018181776.1">
    <property type="nucleotide sequence ID" value="XM_018319302.1"/>
</dbReference>
<gene>
    <name evidence="5" type="ORF">PCL_11106</name>
    <name evidence="2" type="ORF">Purlil1_1778</name>
    <name evidence="3" type="ORF">VFPBJ_07306</name>
    <name evidence="4" type="ORF">VFPFJ_02218</name>
</gene>
<dbReference type="KEGG" id="plj:28884351"/>
<protein>
    <submittedName>
        <fullName evidence="3">Uncharacterized protein</fullName>
    </submittedName>
</protein>
<dbReference type="Proteomes" id="UP000078340">
    <property type="component" value="Unassembled WGS sequence"/>
</dbReference>
<reference evidence="5" key="1">
    <citation type="submission" date="2015-05" db="EMBL/GenBank/DDBJ databases">
        <authorList>
            <person name="Wang D.B."/>
            <person name="Wang M."/>
        </authorList>
    </citation>
    <scope>NUCLEOTIDE SEQUENCE</scope>
    <source>
        <strain evidence="5">36-1</strain>
    </source>
</reference>
<dbReference type="PANTHER" id="PTHR37538:SF1">
    <property type="entry name" value="BTB DOMAIN-CONTAINING PROTEIN"/>
    <property type="match status" value="1"/>
</dbReference>
<keyword evidence="8" id="KW-1185">Reference proteome</keyword>
<dbReference type="STRING" id="33203.A0A179GMR9"/>
<sequence>MKSQVAVAAATLPTSPYASRVINLVFDGMTLKIHEQFLAKEPWLVKKLAEEDQASRSRKFPELNLKHISHHVGHVLVHYLVTGCYDCLKAEGVSPDESTAQDFTTALRVYAVCRQHDMKALRDLAKNEIKWLGGKISIPRMVDAVEEGYPAVPLEDEWFPEYLRSQMEAFHDGLTMASAADALEEIGQPLTMSKMLLSSIAENFVYCNQAKGAPVQERTTREWADEVNLASEMGIQQFDTPVYKKPKKASKGLANGVAMAATPTSGSVPLEDNDTTLAPAVSDMHLSDLPASLSATPAHGEGEGGDAKNGPSKKSAKRKSRAKKKKAAKLRNEDNAGANLNDAEQAVEG</sequence>
<reference evidence="2 8" key="5">
    <citation type="journal article" date="2024" name="Microbiol. Resour. Announc.">
        <title>Genome annotations for the ascomycete fungi Trichoderma harzianum, Trichoderma aggressivum, and Purpureocillium lilacinum.</title>
        <authorList>
            <person name="Beijen E.P.W."/>
            <person name="Ohm R.A."/>
        </authorList>
    </citation>
    <scope>NUCLEOTIDE SEQUENCE [LARGE SCALE GENOMIC DNA]</scope>
    <source>
        <strain evidence="2 8">CBS 150709</strain>
    </source>
</reference>
<dbReference type="EMBL" id="LSBH01000005">
    <property type="protein sequence ID" value="OAQ79185.1"/>
    <property type="molecule type" value="Genomic_DNA"/>
</dbReference>
<comment type="caution">
    <text evidence="3">The sequence shown here is derived from an EMBL/GenBank/DDBJ whole genome shotgun (WGS) entry which is preliminary data.</text>
</comment>
<reference evidence="5 7" key="2">
    <citation type="journal article" date="2016" name="Front. Microbiol.">
        <title>Genome and transcriptome sequences reveal the specific parasitism of the nematophagous Purpureocillium lilacinum 36-1.</title>
        <authorList>
            <person name="Xie J."/>
            <person name="Li S."/>
            <person name="Mo C."/>
            <person name="Xiao X."/>
            <person name="Peng D."/>
            <person name="Wang G."/>
            <person name="Xiao Y."/>
        </authorList>
    </citation>
    <scope>NUCLEOTIDE SEQUENCE [LARGE SCALE GENOMIC DNA]</scope>
    <source>
        <strain evidence="5 7">36-1</strain>
    </source>
</reference>
<dbReference type="OMA" id="NSITWIH"/>
<evidence type="ECO:0000313" key="4">
    <source>
        <dbReference type="EMBL" id="OAQ93057.1"/>
    </source>
</evidence>
<feature type="region of interest" description="Disordered" evidence="1">
    <location>
        <begin position="290"/>
        <end position="349"/>
    </location>
</feature>
<reference evidence="2" key="4">
    <citation type="submission" date="2023-11" db="EMBL/GenBank/DDBJ databases">
        <authorList>
            <person name="Beijen E."/>
            <person name="Ohm R.A."/>
        </authorList>
    </citation>
    <scope>NUCLEOTIDE SEQUENCE</scope>
    <source>
        <strain evidence="2">CBS 150709</strain>
    </source>
</reference>
<dbReference type="PANTHER" id="PTHR37538">
    <property type="entry name" value="BTB DOMAIN-CONTAINING PROTEIN"/>
    <property type="match status" value="1"/>
</dbReference>
<evidence type="ECO:0000313" key="3">
    <source>
        <dbReference type="EMBL" id="OAQ79185.1"/>
    </source>
</evidence>
<dbReference type="Proteomes" id="UP001287286">
    <property type="component" value="Unassembled WGS sequence"/>
</dbReference>
<dbReference type="EMBL" id="LSBI01000002">
    <property type="protein sequence ID" value="OAQ93057.1"/>
    <property type="molecule type" value="Genomic_DNA"/>
</dbReference>
<dbReference type="Proteomes" id="UP000078240">
    <property type="component" value="Unassembled WGS sequence"/>
</dbReference>
<dbReference type="Proteomes" id="UP000245956">
    <property type="component" value="Unassembled WGS sequence"/>
</dbReference>
<evidence type="ECO:0000313" key="8">
    <source>
        <dbReference type="Proteomes" id="UP001287286"/>
    </source>
</evidence>
<dbReference type="EMBL" id="JAWRVI010000004">
    <property type="protein sequence ID" value="KAK4094287.1"/>
    <property type="molecule type" value="Genomic_DNA"/>
</dbReference>
<accession>A0A179GMR9</accession>
<evidence type="ECO:0000256" key="1">
    <source>
        <dbReference type="SAM" id="MobiDB-lite"/>
    </source>
</evidence>
<proteinExistence type="predicted"/>
<name>A0A179GMR9_PURLI</name>
<dbReference type="OrthoDB" id="3594103at2759"/>
<dbReference type="GeneID" id="28884351"/>